<dbReference type="NCBIfam" id="NF003843">
    <property type="entry name" value="PRK05422.1"/>
    <property type="match status" value="1"/>
</dbReference>
<evidence type="ECO:0000256" key="2">
    <source>
        <dbReference type="ARBA" id="ARBA00022884"/>
    </source>
</evidence>
<dbReference type="InterPro" id="IPR020081">
    <property type="entry name" value="SsrA-bd_prot_CS"/>
</dbReference>
<comment type="subcellular location">
    <subcellularLocation>
        <location evidence="3">Cytoplasm</location>
    </subcellularLocation>
    <text evidence="3">The tmRNA-SmpB complex associates with stalled 70S ribosomes.</text>
</comment>
<dbReference type="PROSITE" id="PS01317">
    <property type="entry name" value="SSRP"/>
    <property type="match status" value="1"/>
</dbReference>
<feature type="region of interest" description="Disordered" evidence="4">
    <location>
        <begin position="122"/>
        <end position="149"/>
    </location>
</feature>
<accession>A0A419DAV8</accession>
<evidence type="ECO:0000256" key="1">
    <source>
        <dbReference type="ARBA" id="ARBA00022490"/>
    </source>
</evidence>
<dbReference type="GO" id="GO:0003723">
    <property type="term" value="F:RNA binding"/>
    <property type="evidence" value="ECO:0007669"/>
    <property type="project" value="UniProtKB-UniRule"/>
</dbReference>
<gene>
    <name evidence="3 5" type="primary">smpB</name>
    <name evidence="5" type="ORF">C4544_05765</name>
</gene>
<dbReference type="CDD" id="cd09294">
    <property type="entry name" value="SmpB"/>
    <property type="match status" value="1"/>
</dbReference>
<dbReference type="GO" id="GO:0070930">
    <property type="term" value="P:trans-translation-dependent protein tagging"/>
    <property type="evidence" value="ECO:0007669"/>
    <property type="project" value="TreeGrafter"/>
</dbReference>
<name>A0A419DAV8_9BACT</name>
<organism evidence="5 6">
    <name type="scientific">candidate division WS5 bacterium</name>
    <dbReference type="NCBI Taxonomy" id="2093353"/>
    <lineage>
        <taxon>Bacteria</taxon>
        <taxon>candidate division WS5</taxon>
    </lineage>
</organism>
<evidence type="ECO:0000256" key="3">
    <source>
        <dbReference type="HAMAP-Rule" id="MF_00023"/>
    </source>
</evidence>
<reference evidence="5 6" key="1">
    <citation type="journal article" date="2017" name="ISME J.">
        <title>Energy and carbon metabolisms in a deep terrestrial subsurface fluid microbial community.</title>
        <authorList>
            <person name="Momper L."/>
            <person name="Jungbluth S.P."/>
            <person name="Lee M.D."/>
            <person name="Amend J.P."/>
        </authorList>
    </citation>
    <scope>NUCLEOTIDE SEQUENCE [LARGE SCALE GENOMIC DNA]</scope>
    <source>
        <strain evidence="5">SURF_29</strain>
    </source>
</reference>
<evidence type="ECO:0000313" key="5">
    <source>
        <dbReference type="EMBL" id="RJO60266.1"/>
    </source>
</evidence>
<dbReference type="GO" id="GO:0005829">
    <property type="term" value="C:cytosol"/>
    <property type="evidence" value="ECO:0007669"/>
    <property type="project" value="TreeGrafter"/>
</dbReference>
<dbReference type="GO" id="GO:0070929">
    <property type="term" value="P:trans-translation"/>
    <property type="evidence" value="ECO:0007669"/>
    <property type="project" value="UniProtKB-UniRule"/>
</dbReference>
<comment type="function">
    <text evidence="3">Required for rescue of stalled ribosomes mediated by trans-translation. Binds to transfer-messenger RNA (tmRNA), required for stable association of tmRNA with ribosomes. tmRNA and SmpB together mimic tRNA shape, replacing the anticodon stem-loop with SmpB. tmRNA is encoded by the ssrA gene; the 2 termini fold to resemble tRNA(Ala) and it encodes a 'tag peptide', a short internal open reading frame. During trans-translation Ala-aminoacylated tmRNA acts like a tRNA, entering the A-site of stalled ribosomes, displacing the stalled mRNA. The ribosome then switches to translate the ORF on the tmRNA; the nascent peptide is terminated with the 'tag peptide' encoded by the tmRNA and targeted for degradation. The ribosome is freed to recommence translation, which seems to be the essential function of trans-translation.</text>
</comment>
<keyword evidence="1 3" id="KW-0963">Cytoplasm</keyword>
<comment type="similarity">
    <text evidence="3">Belongs to the SmpB family.</text>
</comment>
<evidence type="ECO:0000313" key="6">
    <source>
        <dbReference type="Proteomes" id="UP000285655"/>
    </source>
</evidence>
<dbReference type="NCBIfam" id="TIGR00086">
    <property type="entry name" value="smpB"/>
    <property type="match status" value="1"/>
</dbReference>
<dbReference type="PANTHER" id="PTHR30308">
    <property type="entry name" value="TMRNA-BINDING COMPONENT OF TRANS-TRANSLATION TAGGING COMPLEX"/>
    <property type="match status" value="1"/>
</dbReference>
<dbReference type="Pfam" id="PF01668">
    <property type="entry name" value="SmpB"/>
    <property type="match status" value="1"/>
</dbReference>
<dbReference type="Gene3D" id="2.40.280.10">
    <property type="match status" value="1"/>
</dbReference>
<keyword evidence="2 3" id="KW-0694">RNA-binding</keyword>
<dbReference type="EMBL" id="QZJW01000050">
    <property type="protein sequence ID" value="RJO60266.1"/>
    <property type="molecule type" value="Genomic_DNA"/>
</dbReference>
<dbReference type="InterPro" id="IPR023620">
    <property type="entry name" value="SmpB"/>
</dbReference>
<dbReference type="AlphaFoldDB" id="A0A419DAV8"/>
<dbReference type="SUPFAM" id="SSF74982">
    <property type="entry name" value="Small protein B (SmpB)"/>
    <property type="match status" value="1"/>
</dbReference>
<comment type="caution">
    <text evidence="5">The sequence shown here is derived from an EMBL/GenBank/DDBJ whole genome shotgun (WGS) entry which is preliminary data.</text>
</comment>
<feature type="compositionally biased region" description="Basic and acidic residues" evidence="4">
    <location>
        <begin position="126"/>
        <end position="149"/>
    </location>
</feature>
<evidence type="ECO:0000256" key="4">
    <source>
        <dbReference type="SAM" id="MobiDB-lite"/>
    </source>
</evidence>
<protein>
    <recommendedName>
        <fullName evidence="3">SsrA-binding protein</fullName>
    </recommendedName>
    <alternativeName>
        <fullName evidence="3">Small protein B</fullName>
    </alternativeName>
</protein>
<dbReference type="PANTHER" id="PTHR30308:SF2">
    <property type="entry name" value="SSRA-BINDING PROTEIN"/>
    <property type="match status" value="1"/>
</dbReference>
<dbReference type="HAMAP" id="MF_00023">
    <property type="entry name" value="SmpB"/>
    <property type="match status" value="1"/>
</dbReference>
<proteinExistence type="inferred from homology"/>
<dbReference type="Proteomes" id="UP000285655">
    <property type="component" value="Unassembled WGS sequence"/>
</dbReference>
<dbReference type="InterPro" id="IPR000037">
    <property type="entry name" value="SsrA-bd_prot"/>
</dbReference>
<sequence length="149" mass="16846">MKVIATNKKARFDYEILETFEAGIVLTGPEVKSVKAGQVSIKEAFATVKGEEVFLTNAHISPYKQASNVEQDPTRSRKLLLKKSEISSLIGKSKTQGLTLIPTKIYLKRGFVKVEIGLGKGKKLHDKRDQIKRKDVERDMEREMRGKKE</sequence>